<gene>
    <name evidence="1" type="ORF">S01H4_23526</name>
</gene>
<reference evidence="1" key="1">
    <citation type="journal article" date="2014" name="Front. Microbiol.">
        <title>High frequency of phylogenetically diverse reductive dehalogenase-homologous genes in deep subseafloor sedimentary metagenomes.</title>
        <authorList>
            <person name="Kawai M."/>
            <person name="Futagami T."/>
            <person name="Toyoda A."/>
            <person name="Takaki Y."/>
            <person name="Nishi S."/>
            <person name="Hori S."/>
            <person name="Arai W."/>
            <person name="Tsubouchi T."/>
            <person name="Morono Y."/>
            <person name="Uchiyama I."/>
            <person name="Ito T."/>
            <person name="Fujiyama A."/>
            <person name="Inagaki F."/>
            <person name="Takami H."/>
        </authorList>
    </citation>
    <scope>NUCLEOTIDE SEQUENCE</scope>
    <source>
        <strain evidence="1">Expedition CK06-06</strain>
    </source>
</reference>
<dbReference type="AlphaFoldDB" id="X1AA49"/>
<dbReference type="EMBL" id="BART01010928">
    <property type="protein sequence ID" value="GAG78629.1"/>
    <property type="molecule type" value="Genomic_DNA"/>
</dbReference>
<protein>
    <submittedName>
        <fullName evidence="1">Uncharacterized protein</fullName>
    </submittedName>
</protein>
<name>X1AA49_9ZZZZ</name>
<accession>X1AA49</accession>
<evidence type="ECO:0000313" key="1">
    <source>
        <dbReference type="EMBL" id="GAG78629.1"/>
    </source>
</evidence>
<organism evidence="1">
    <name type="scientific">marine sediment metagenome</name>
    <dbReference type="NCBI Taxonomy" id="412755"/>
    <lineage>
        <taxon>unclassified sequences</taxon>
        <taxon>metagenomes</taxon>
        <taxon>ecological metagenomes</taxon>
    </lineage>
</organism>
<sequence length="249" mass="28874">MNRLGFNDHLNVDQAKKIVKEVIKNNKSGEFFISSSNFYLVLQRTAINLGYIEDPQSIHTNILSRNDEIKCIDELWNYVLTGILSPGSNQNYSDSKFFPHLHLTELGKHVIENQDYDPYSSESYLNHLMEINSDLVDDAVKTFLLEALRSFKLNCYFGSIALLGMCAETIFMHFVDEMRKFVKIDMSHTITTTFKNLLESIVPLKNKLPSNIGQNLELWLSEFFNYIRQTRNELHQPIVNSFSREDVYG</sequence>
<comment type="caution">
    <text evidence="1">The sequence shown here is derived from an EMBL/GenBank/DDBJ whole genome shotgun (WGS) entry which is preliminary data.</text>
</comment>
<feature type="non-terminal residue" evidence="1">
    <location>
        <position position="249"/>
    </location>
</feature>
<proteinExistence type="predicted"/>